<evidence type="ECO:0000256" key="6">
    <source>
        <dbReference type="SAM" id="Phobius"/>
    </source>
</evidence>
<dbReference type="Gene3D" id="1.10.287.950">
    <property type="entry name" value="Methyl-accepting chemotaxis protein"/>
    <property type="match status" value="1"/>
</dbReference>
<dbReference type="PANTHER" id="PTHR32089:SF112">
    <property type="entry name" value="LYSOZYME-LIKE PROTEIN-RELATED"/>
    <property type="match status" value="1"/>
</dbReference>
<evidence type="ECO:0000256" key="5">
    <source>
        <dbReference type="SAM" id="MobiDB-lite"/>
    </source>
</evidence>
<dbReference type="GO" id="GO:0007165">
    <property type="term" value="P:signal transduction"/>
    <property type="evidence" value="ECO:0007669"/>
    <property type="project" value="UniProtKB-KW"/>
</dbReference>
<keyword evidence="1 3" id="KW-0807">Transducer</keyword>
<dbReference type="GO" id="GO:0006935">
    <property type="term" value="P:chemotaxis"/>
    <property type="evidence" value="ECO:0007669"/>
    <property type="project" value="InterPro"/>
</dbReference>
<dbReference type="PROSITE" id="PS50885">
    <property type="entry name" value="HAMP"/>
    <property type="match status" value="1"/>
</dbReference>
<feature type="coiled-coil region" evidence="4">
    <location>
        <begin position="369"/>
        <end position="403"/>
    </location>
</feature>
<dbReference type="PROSITE" id="PS50111">
    <property type="entry name" value="CHEMOTAXIS_TRANSDUC_2"/>
    <property type="match status" value="1"/>
</dbReference>
<feature type="coiled-coil region" evidence="4">
    <location>
        <begin position="197"/>
        <end position="224"/>
    </location>
</feature>
<dbReference type="GO" id="GO:0016020">
    <property type="term" value="C:membrane"/>
    <property type="evidence" value="ECO:0007669"/>
    <property type="project" value="InterPro"/>
</dbReference>
<protein>
    <submittedName>
        <fullName evidence="9">HAMP domain-containing protein</fullName>
    </submittedName>
</protein>
<comment type="caution">
    <text evidence="9">The sequence shown here is derived from an EMBL/GenBank/DDBJ whole genome shotgun (WGS) entry which is preliminary data.</text>
</comment>
<feature type="domain" description="HAMP" evidence="8">
    <location>
        <begin position="77"/>
        <end position="129"/>
    </location>
</feature>
<evidence type="ECO:0000256" key="2">
    <source>
        <dbReference type="ARBA" id="ARBA00029447"/>
    </source>
</evidence>
<dbReference type="SUPFAM" id="SSF58104">
    <property type="entry name" value="Methyl-accepting chemotaxis protein (MCP) signaling domain"/>
    <property type="match status" value="1"/>
</dbReference>
<name>A0A643JTT8_9EURY</name>
<feature type="transmembrane region" description="Helical" evidence="6">
    <location>
        <begin position="57"/>
        <end position="76"/>
    </location>
</feature>
<keyword evidence="4" id="KW-0175">Coiled coil</keyword>
<evidence type="ECO:0000256" key="4">
    <source>
        <dbReference type="SAM" id="Coils"/>
    </source>
</evidence>
<accession>A0A643JTT8</accession>
<dbReference type="EMBL" id="VZUS01000001">
    <property type="protein sequence ID" value="KAB1186628.1"/>
    <property type="molecule type" value="Genomic_DNA"/>
</dbReference>
<dbReference type="SMART" id="SM00304">
    <property type="entry name" value="HAMP"/>
    <property type="match status" value="2"/>
</dbReference>
<evidence type="ECO:0000259" key="8">
    <source>
        <dbReference type="PROSITE" id="PS50885"/>
    </source>
</evidence>
<proteinExistence type="inferred from homology"/>
<reference evidence="9" key="1">
    <citation type="submission" date="2019-09" db="EMBL/GenBank/DDBJ databases">
        <title>Genomic analysis of Haloferax sp. CBA1149.</title>
        <authorList>
            <person name="Roh S.W."/>
        </authorList>
    </citation>
    <scope>NUCLEOTIDE SEQUENCE</scope>
    <source>
        <strain evidence="9">CBA1149</strain>
    </source>
</reference>
<keyword evidence="6" id="KW-0812">Transmembrane</keyword>
<feature type="transmembrane region" description="Helical" evidence="6">
    <location>
        <begin position="25"/>
        <end position="45"/>
    </location>
</feature>
<evidence type="ECO:0000313" key="9">
    <source>
        <dbReference type="EMBL" id="KAB1186628.1"/>
    </source>
</evidence>
<dbReference type="InterPro" id="IPR004089">
    <property type="entry name" value="MCPsignal_dom"/>
</dbReference>
<gene>
    <name evidence="9" type="ORF">Hfx1149_00710</name>
</gene>
<dbReference type="InterPro" id="IPR003660">
    <property type="entry name" value="HAMP_dom"/>
</dbReference>
<dbReference type="CDD" id="cd11386">
    <property type="entry name" value="MCP_signal"/>
    <property type="match status" value="1"/>
</dbReference>
<dbReference type="PANTHER" id="PTHR32089">
    <property type="entry name" value="METHYL-ACCEPTING CHEMOTAXIS PROTEIN MCPB"/>
    <property type="match status" value="1"/>
</dbReference>
<feature type="compositionally biased region" description="Acidic residues" evidence="5">
    <location>
        <begin position="585"/>
        <end position="628"/>
    </location>
</feature>
<evidence type="ECO:0000259" key="7">
    <source>
        <dbReference type="PROSITE" id="PS50111"/>
    </source>
</evidence>
<dbReference type="PRINTS" id="PR00260">
    <property type="entry name" value="CHEMTRNSDUCR"/>
</dbReference>
<organism evidence="9">
    <name type="scientific">Haloferax sp. CBA1149</name>
    <dbReference type="NCBI Taxonomy" id="2650753"/>
    <lineage>
        <taxon>Archaea</taxon>
        <taxon>Methanobacteriati</taxon>
        <taxon>Methanobacteriota</taxon>
        <taxon>Stenosarchaea group</taxon>
        <taxon>Halobacteria</taxon>
        <taxon>Halobacteriales</taxon>
        <taxon>Haloferacaceae</taxon>
        <taxon>Haloferax</taxon>
    </lineage>
</organism>
<keyword evidence="6" id="KW-0472">Membrane</keyword>
<dbReference type="AlphaFoldDB" id="A0A643JTT8"/>
<feature type="coiled-coil region" evidence="4">
    <location>
        <begin position="439"/>
        <end position="498"/>
    </location>
</feature>
<feature type="region of interest" description="Disordered" evidence="5">
    <location>
        <begin position="583"/>
        <end position="683"/>
    </location>
</feature>
<dbReference type="GO" id="GO:0004888">
    <property type="term" value="F:transmembrane signaling receptor activity"/>
    <property type="evidence" value="ECO:0007669"/>
    <property type="project" value="InterPro"/>
</dbReference>
<keyword evidence="6" id="KW-1133">Transmembrane helix</keyword>
<evidence type="ECO:0000256" key="1">
    <source>
        <dbReference type="ARBA" id="ARBA00023224"/>
    </source>
</evidence>
<dbReference type="Pfam" id="PF00015">
    <property type="entry name" value="MCPsignal"/>
    <property type="match status" value="1"/>
</dbReference>
<sequence length="683" mass="73376">MRHSWHMVDILGLLLPRFIRRRYPLRFGVVLGGIGVLVGAVGLGVGRTTTYQVPTEVVAAAAGGIVVSGVLGGLMVRSTMKSVDSISSSTETMRDGNLDVEVENGRIDAVGRLSESIAGFRDAVAERLEQTNSDHEQLETELRKVEGVADHYSGELEAALDDPSLRVDTNAPNEAMAALARATNDVLDAREDRVDELADVREQVDALHAERDRLDTENQQLKAMAGEYAEVLKACADGDLSQRMDEDVENEVASRFAAQFNEMMTEFEQTTVKAENFAKEVATLSNEVTVSATEVREGSEQVSGSLHSISNVAETQYDNLESVAIDMSNLSATIEEIDDSSSDVAEIAQQTVETGREGREAATEAIKGMKEIEQESVDTVEEIERLESEVQQIDDLIDFIREIAEQTNMLALNANIEASRAGESGQGFAVVAREIKELAEGTKDAAADIETRLEEIQSQTSQTVAEVRDTREQIARHTDSVQNAAEALNQIAENAQETNTGVQEISSVTSQQADATQAVLSAVDDATETSAETVEEASAAATGAEQQTLALSAVSDSASALATQANRLNDTLDQFKTEMAVTVPADEDAGEADEADPLESDEDVGEADEAEDVLADADGDDPLAEDPLAETPASDESTFRFDGEPGDEIDFDEVESDVELADEAEGEPSDETEESPVDNTAER</sequence>
<feature type="compositionally biased region" description="Acidic residues" evidence="5">
    <location>
        <begin position="644"/>
        <end position="676"/>
    </location>
</feature>
<feature type="domain" description="Methyl-accepting transducer" evidence="7">
    <location>
        <begin position="291"/>
        <end position="527"/>
    </location>
</feature>
<dbReference type="Gene3D" id="6.10.250.1910">
    <property type="match status" value="1"/>
</dbReference>
<evidence type="ECO:0000256" key="3">
    <source>
        <dbReference type="PROSITE-ProRule" id="PRU00284"/>
    </source>
</evidence>
<dbReference type="SMART" id="SM00283">
    <property type="entry name" value="MA"/>
    <property type="match status" value="1"/>
</dbReference>
<comment type="similarity">
    <text evidence="2">Belongs to the methyl-accepting chemotaxis (MCP) protein family.</text>
</comment>
<dbReference type="InterPro" id="IPR004090">
    <property type="entry name" value="Chemotax_Me-accpt_rcpt"/>
</dbReference>
<feature type="coiled-coil region" evidence="4">
    <location>
        <begin position="121"/>
        <end position="148"/>
    </location>
</feature>